<dbReference type="InterPro" id="IPR010310">
    <property type="entry name" value="T7SS_ESAT-6-like"/>
</dbReference>
<dbReference type="RefSeq" id="WP_033304179.1">
    <property type="nucleotide sequence ID" value="NZ_CAKMXI010000004.1"/>
</dbReference>
<proteinExistence type="predicted"/>
<dbReference type="SUPFAM" id="SSF140453">
    <property type="entry name" value="EsxAB dimer-like"/>
    <property type="match status" value="1"/>
</dbReference>
<gene>
    <name evidence="1" type="ORF">ACFPL4_00075</name>
</gene>
<organism evidence="1 2">
    <name type="scientific">Streptomyces atroolivaceus</name>
    <dbReference type="NCBI Taxonomy" id="66869"/>
    <lineage>
        <taxon>Bacteria</taxon>
        <taxon>Bacillati</taxon>
        <taxon>Actinomycetota</taxon>
        <taxon>Actinomycetes</taxon>
        <taxon>Kitasatosporales</taxon>
        <taxon>Streptomycetaceae</taxon>
        <taxon>Streptomyces</taxon>
    </lineage>
</organism>
<comment type="caution">
    <text evidence="1">The sequence shown here is derived from an EMBL/GenBank/DDBJ whole genome shotgun (WGS) entry which is preliminary data.</text>
</comment>
<dbReference type="Proteomes" id="UP001595908">
    <property type="component" value="Unassembled WGS sequence"/>
</dbReference>
<reference evidence="2" key="1">
    <citation type="journal article" date="2019" name="Int. J. Syst. Evol. Microbiol.">
        <title>The Global Catalogue of Microorganisms (GCM) 10K type strain sequencing project: providing services to taxonomists for standard genome sequencing and annotation.</title>
        <authorList>
            <consortium name="The Broad Institute Genomics Platform"/>
            <consortium name="The Broad Institute Genome Sequencing Center for Infectious Disease"/>
            <person name="Wu L."/>
            <person name="Ma J."/>
        </authorList>
    </citation>
    <scope>NUCLEOTIDE SEQUENCE [LARGE SCALE GENOMIC DNA]</scope>
    <source>
        <strain evidence="2">ICMP 257</strain>
    </source>
</reference>
<name>A0ABV9V062_STRAZ</name>
<protein>
    <submittedName>
        <fullName evidence="1">WXG100 family type VII secretion target</fullName>
    </submittedName>
</protein>
<dbReference type="EMBL" id="JBHSJE010000001">
    <property type="protein sequence ID" value="MFC4976761.1"/>
    <property type="molecule type" value="Genomic_DNA"/>
</dbReference>
<dbReference type="Gene3D" id="1.10.287.1060">
    <property type="entry name" value="ESAT-6-like"/>
    <property type="match status" value="1"/>
</dbReference>
<accession>A0ABV9V062</accession>
<dbReference type="GeneID" id="31236113"/>
<dbReference type="InterPro" id="IPR036689">
    <property type="entry name" value="ESAT-6-like_sf"/>
</dbReference>
<keyword evidence="2" id="KW-1185">Reference proteome</keyword>
<evidence type="ECO:0000313" key="1">
    <source>
        <dbReference type="EMBL" id="MFC4976761.1"/>
    </source>
</evidence>
<dbReference type="Pfam" id="PF06013">
    <property type="entry name" value="WXG100"/>
    <property type="match status" value="1"/>
</dbReference>
<evidence type="ECO:0000313" key="2">
    <source>
        <dbReference type="Proteomes" id="UP001595908"/>
    </source>
</evidence>
<sequence length="124" mass="13136">MADQKLSDDALIKIEGELSTRFESVRGQIKTLQGTIDSLEGAWKGIGATAFNSKQDEINRRMGNIAVRMANFQEAIKAARVISGNTEDEIKAALQGVDVVDGYSAGAEAKTAAITPPPSALNSL</sequence>